<dbReference type="GO" id="GO:0006099">
    <property type="term" value="P:tricarboxylic acid cycle"/>
    <property type="evidence" value="ECO:0007669"/>
    <property type="project" value="UniProtKB-UniPathway"/>
</dbReference>
<dbReference type="Pfam" id="PF01266">
    <property type="entry name" value="DAO"/>
    <property type="match status" value="1"/>
</dbReference>
<sequence length="451" mass="50686">MTAETYDVLIVGGGVSGTALLYELTKYTDIERIGLLEKYDDFATVNSKSSNNSQTIHCGDIETNYTLEKAIKVKRTAEMLVNYACSLSDEERDQIIYKYPKMVIGVGNEECDFLRKRFEVFKQHYTTMELLEKEQIADIEPNVVNTDKGMRPEDVVALAIRDEYTAVDYKALSHSFVKEAKASGRNPDIHLNTAVDAIEKEGDLYKVQTNQGTFKARFVVVSAGGHSLLLAQQMGYGLNFSCLPVGGSFYFMPQVLNGKVYTVQNDKLPFAAIHGDPDVRVPGKTRFGPTALLVPMLERYNKSTIPEFFKVLRLDGSVFKVFWDLFKVSDIRNYIFKNFLFEMPWVRRRLFLKDARKIVPGLKLEDVKFAEGFGGVRPQLIDKDNKELLLGEARINPGNGIIFNMTPSPGGTSCLGNAEIDLREIVKFFGCGFDEAAFKKDLEGIELKAAQ</sequence>
<dbReference type="UniPathway" id="UPA00223">
    <property type="reaction ID" value="UER01008"/>
</dbReference>
<dbReference type="Proteomes" id="UP000196573">
    <property type="component" value="Unassembled WGS sequence"/>
</dbReference>
<feature type="domain" description="FAD dependent oxidoreductase" evidence="6">
    <location>
        <begin position="7"/>
        <end position="410"/>
    </location>
</feature>
<keyword evidence="8" id="KW-1185">Reference proteome</keyword>
<organism evidence="7 8">
    <name type="scientific">Parendozoicomonas haliclonae</name>
    <dbReference type="NCBI Taxonomy" id="1960125"/>
    <lineage>
        <taxon>Bacteria</taxon>
        <taxon>Pseudomonadati</taxon>
        <taxon>Pseudomonadota</taxon>
        <taxon>Gammaproteobacteria</taxon>
        <taxon>Oceanospirillales</taxon>
        <taxon>Endozoicomonadaceae</taxon>
        <taxon>Parendozoicomonas</taxon>
    </lineage>
</organism>
<dbReference type="OrthoDB" id="9801699at2"/>
<dbReference type="AlphaFoldDB" id="A0A1X7AF84"/>
<evidence type="ECO:0000256" key="2">
    <source>
        <dbReference type="ARBA" id="ARBA00022630"/>
    </source>
</evidence>
<dbReference type="EMBL" id="FWPT01000001">
    <property type="protein sequence ID" value="SMA34520.1"/>
    <property type="molecule type" value="Genomic_DNA"/>
</dbReference>
<evidence type="ECO:0000313" key="8">
    <source>
        <dbReference type="Proteomes" id="UP000196573"/>
    </source>
</evidence>
<dbReference type="GO" id="GO:0005737">
    <property type="term" value="C:cytoplasm"/>
    <property type="evidence" value="ECO:0007669"/>
    <property type="project" value="TreeGrafter"/>
</dbReference>
<keyword evidence="4 7" id="KW-0560">Oxidoreductase</keyword>
<accession>A0A1X7AF84</accession>
<protein>
    <submittedName>
        <fullName evidence="7">Malate:quinone oxidoreductase</fullName>
        <ecNumber evidence="7">1.1.5.4</ecNumber>
    </submittedName>
</protein>
<dbReference type="PANTHER" id="PTHR43104:SF2">
    <property type="entry name" value="L-2-HYDROXYGLUTARATE DEHYDROGENASE, MITOCHONDRIAL"/>
    <property type="match status" value="1"/>
</dbReference>
<evidence type="ECO:0000256" key="4">
    <source>
        <dbReference type="ARBA" id="ARBA00023002"/>
    </source>
</evidence>
<evidence type="ECO:0000259" key="6">
    <source>
        <dbReference type="Pfam" id="PF01266"/>
    </source>
</evidence>
<gene>
    <name evidence="7" type="primary">mqo</name>
    <name evidence="7" type="ORF">EHSB41UT_00413</name>
</gene>
<dbReference type="Gene3D" id="3.50.50.60">
    <property type="entry name" value="FAD/NAD(P)-binding domain"/>
    <property type="match status" value="1"/>
</dbReference>
<evidence type="ECO:0000256" key="3">
    <source>
        <dbReference type="ARBA" id="ARBA00022827"/>
    </source>
</evidence>
<comment type="cofactor">
    <cofactor evidence="1">
        <name>FAD</name>
        <dbReference type="ChEBI" id="CHEBI:57692"/>
    </cofactor>
</comment>
<dbReference type="GO" id="GO:0008924">
    <property type="term" value="F:L-malate dehydrogenase (quinone) activity"/>
    <property type="evidence" value="ECO:0007669"/>
    <property type="project" value="UniProtKB-EC"/>
</dbReference>
<reference evidence="7 8" key="1">
    <citation type="submission" date="2017-03" db="EMBL/GenBank/DDBJ databases">
        <authorList>
            <person name="Afonso C.L."/>
            <person name="Miller P.J."/>
            <person name="Scott M.A."/>
            <person name="Spackman E."/>
            <person name="Goraichik I."/>
            <person name="Dimitrov K.M."/>
            <person name="Suarez D.L."/>
            <person name="Swayne D.E."/>
        </authorList>
    </citation>
    <scope>NUCLEOTIDE SEQUENCE [LARGE SCALE GENOMIC DNA]</scope>
    <source>
        <strain evidence="7">SB41UT1</strain>
    </source>
</reference>
<proteinExistence type="inferred from homology"/>
<dbReference type="RefSeq" id="WP_087106388.1">
    <property type="nucleotide sequence ID" value="NZ_CBCSCN010000004.1"/>
</dbReference>
<dbReference type="InterPro" id="IPR006076">
    <property type="entry name" value="FAD-dep_OxRdtase"/>
</dbReference>
<keyword evidence="3" id="KW-0274">FAD</keyword>
<dbReference type="EC" id="1.1.5.4" evidence="7"/>
<name>A0A1X7AF84_9GAMM</name>
<dbReference type="PANTHER" id="PTHR43104">
    <property type="entry name" value="L-2-HYDROXYGLUTARATE DEHYDROGENASE, MITOCHONDRIAL"/>
    <property type="match status" value="1"/>
</dbReference>
<dbReference type="GO" id="GO:0047545">
    <property type="term" value="F:(S)-2-hydroxyglutarate dehydrogenase activity"/>
    <property type="evidence" value="ECO:0007669"/>
    <property type="project" value="TreeGrafter"/>
</dbReference>
<evidence type="ECO:0000313" key="7">
    <source>
        <dbReference type="EMBL" id="SMA34520.1"/>
    </source>
</evidence>
<evidence type="ECO:0000256" key="1">
    <source>
        <dbReference type="ARBA" id="ARBA00001974"/>
    </source>
</evidence>
<dbReference type="SUPFAM" id="SSF51905">
    <property type="entry name" value="FAD/NAD(P)-binding domain"/>
    <property type="match status" value="1"/>
</dbReference>
<dbReference type="InterPro" id="IPR036188">
    <property type="entry name" value="FAD/NAD-bd_sf"/>
</dbReference>
<evidence type="ECO:0000256" key="5">
    <source>
        <dbReference type="ARBA" id="ARBA00037941"/>
    </source>
</evidence>
<dbReference type="Gene3D" id="3.30.9.10">
    <property type="entry name" value="D-Amino Acid Oxidase, subunit A, domain 2"/>
    <property type="match status" value="1"/>
</dbReference>
<comment type="similarity">
    <text evidence="5">Belongs to the L2HGDH family.</text>
</comment>
<keyword evidence="2" id="KW-0285">Flavoprotein</keyword>